<dbReference type="AlphaFoldDB" id="A0A0S3QVS3"/>
<dbReference type="RefSeq" id="WP_068550599.1">
    <property type="nucleotide sequence ID" value="NZ_AP013035.1"/>
</dbReference>
<evidence type="ECO:0000259" key="1">
    <source>
        <dbReference type="PROSITE" id="PS51782"/>
    </source>
</evidence>
<dbReference type="OrthoDB" id="9783944at2"/>
<protein>
    <recommendedName>
        <fullName evidence="1">LysM domain-containing protein</fullName>
    </recommendedName>
</protein>
<feature type="domain" description="LysM" evidence="1">
    <location>
        <begin position="31"/>
        <end position="80"/>
    </location>
</feature>
<evidence type="ECO:0000313" key="2">
    <source>
        <dbReference type="EMBL" id="BAT72431.1"/>
    </source>
</evidence>
<name>A0A0S3QVS3_THET7</name>
<gene>
    <name evidence="2" type="ORF">TST_1647</name>
</gene>
<dbReference type="Gene3D" id="3.10.350.10">
    <property type="entry name" value="LysM domain"/>
    <property type="match status" value="1"/>
</dbReference>
<dbReference type="InterPro" id="IPR052196">
    <property type="entry name" value="Bact_Kbp"/>
</dbReference>
<dbReference type="Pfam" id="PF01476">
    <property type="entry name" value="LysM"/>
    <property type="match status" value="1"/>
</dbReference>
<dbReference type="InterPro" id="IPR036779">
    <property type="entry name" value="LysM_dom_sf"/>
</dbReference>
<dbReference type="SUPFAM" id="SSF54106">
    <property type="entry name" value="LysM domain"/>
    <property type="match status" value="1"/>
</dbReference>
<dbReference type="KEGG" id="ttk:TST_1647"/>
<dbReference type="STRING" id="1298851.TST_1647"/>
<dbReference type="PANTHER" id="PTHR34700">
    <property type="entry name" value="POTASSIUM BINDING PROTEIN KBP"/>
    <property type="match status" value="1"/>
</dbReference>
<accession>A0A0S3QVS3</accession>
<dbReference type="PROSITE" id="PS51782">
    <property type="entry name" value="LYSM"/>
    <property type="match status" value="1"/>
</dbReference>
<dbReference type="PANTHER" id="PTHR34700:SF4">
    <property type="entry name" value="PHAGE-LIKE ELEMENT PBSX PROTEIN XKDP"/>
    <property type="match status" value="1"/>
</dbReference>
<dbReference type="EMBL" id="AP013035">
    <property type="protein sequence ID" value="BAT72431.1"/>
    <property type="molecule type" value="Genomic_DNA"/>
</dbReference>
<dbReference type="Proteomes" id="UP000063234">
    <property type="component" value="Chromosome"/>
</dbReference>
<dbReference type="SMART" id="SM00257">
    <property type="entry name" value="LysM"/>
    <property type="match status" value="1"/>
</dbReference>
<dbReference type="InterPro" id="IPR018392">
    <property type="entry name" value="LysM"/>
</dbReference>
<organism evidence="2 3">
    <name type="scientific">Thermosulfidibacter takaii (strain DSM 17441 / JCM 13301 / NBRC 103674 / ABI70S6)</name>
    <dbReference type="NCBI Taxonomy" id="1298851"/>
    <lineage>
        <taxon>Bacteria</taxon>
        <taxon>Pseudomonadati</taxon>
        <taxon>Thermosulfidibacterota</taxon>
        <taxon>Thermosulfidibacteria</taxon>
        <taxon>Thermosulfidibacterales</taxon>
        <taxon>Thermosulfidibacteraceae</taxon>
    </lineage>
</organism>
<evidence type="ECO:0000313" key="3">
    <source>
        <dbReference type="Proteomes" id="UP000063234"/>
    </source>
</evidence>
<reference evidence="3" key="1">
    <citation type="journal article" date="2018" name="Science">
        <title>A primordial and reversible TCA cycle in a facultatively chemolithoautotrophic thermophile.</title>
        <authorList>
            <person name="Nunoura T."/>
            <person name="Chikaraishi Y."/>
            <person name="Izaki R."/>
            <person name="Suwa T."/>
            <person name="Sato T."/>
            <person name="Harada T."/>
            <person name="Mori K."/>
            <person name="Kato Y."/>
            <person name="Miyazaki M."/>
            <person name="Shimamura S."/>
            <person name="Yanagawa K."/>
            <person name="Shuto A."/>
            <person name="Ohkouchi N."/>
            <person name="Fujita N."/>
            <person name="Takaki Y."/>
            <person name="Atomi H."/>
            <person name="Takai K."/>
        </authorList>
    </citation>
    <scope>NUCLEOTIDE SEQUENCE [LARGE SCALE GENOMIC DNA]</scope>
    <source>
        <strain evidence="3">DSM 17441 / JCM 13301 / NBRC 103674 / ABI70S6</strain>
    </source>
</reference>
<keyword evidence="3" id="KW-1185">Reference proteome</keyword>
<sequence length="321" mass="36477">MWDKRLIKGIFGALVLGFLVLNYAGAAQKPLKYTVKEGDTLWTISEHFYGSPFYWYFIWEANRDKAKNPHWIFPGQELLIPPKEEVIAKTKGKLIIEKEAAKPVFHWEKQVFVPYITKRLPQVYGYVSSEVFDPEKTLYSRGDFLNLNLTDQAVQPGDFLLVYKVVEDGFEHPFDGRYLGKFVKNVAVVKVIKIKGNKALAKVMVNDESVMEGYRLTKFEMPDPIMKLNYKVPAVAGKIIALEEERVSANIGDLVIVDIGKDRGISPGDVLFAYVKPWDNKVGKLVVLKVNEDTSTCYVLREARTLEVGVDVASNAYLEMQ</sequence>
<proteinExistence type="predicted"/>
<dbReference type="CDD" id="cd00118">
    <property type="entry name" value="LysM"/>
    <property type="match status" value="1"/>
</dbReference>